<accession>A0ACD3RP63</accession>
<reference evidence="1" key="1">
    <citation type="submission" date="2018-11" db="EMBL/GenBank/DDBJ databases">
        <title>The sequence and de novo assembly of Larimichthys crocea genome using PacBio and Hi-C technologies.</title>
        <authorList>
            <person name="Xu P."/>
            <person name="Chen B."/>
            <person name="Zhou Z."/>
            <person name="Ke Q."/>
            <person name="Wu Y."/>
            <person name="Bai H."/>
            <person name="Pu F."/>
        </authorList>
    </citation>
    <scope>NUCLEOTIDE SEQUENCE</scope>
    <source>
        <tissue evidence="1">Muscle</tissue>
    </source>
</reference>
<dbReference type="Proteomes" id="UP000793456">
    <property type="component" value="Chromosome III"/>
</dbReference>
<evidence type="ECO:0000313" key="2">
    <source>
        <dbReference type="Proteomes" id="UP000793456"/>
    </source>
</evidence>
<name>A0ACD3RP63_LARCR</name>
<dbReference type="EMBL" id="CM011676">
    <property type="protein sequence ID" value="TMS21137.1"/>
    <property type="molecule type" value="Genomic_DNA"/>
</dbReference>
<sequence length="130" mass="14448">MAQSSNVGQSMKHFHPHPKAMLIVKFCMYCVFICMSCSYIDVSPCHDPLHHFLSVPAALLPFTVYKTSLTVTAATITPNLPGPSFPVANTSFTSLQLCDVKLNFNKDNIKHTPTRSRHARCLQSRQPAKS</sequence>
<protein>
    <submittedName>
        <fullName evidence="1">Uncharacterized protein</fullName>
    </submittedName>
</protein>
<proteinExistence type="predicted"/>
<comment type="caution">
    <text evidence="1">The sequence shown here is derived from an EMBL/GenBank/DDBJ whole genome shotgun (WGS) entry which is preliminary data.</text>
</comment>
<organism evidence="1 2">
    <name type="scientific">Larimichthys crocea</name>
    <name type="common">Large yellow croaker</name>
    <name type="synonym">Pseudosciaena crocea</name>
    <dbReference type="NCBI Taxonomy" id="215358"/>
    <lineage>
        <taxon>Eukaryota</taxon>
        <taxon>Metazoa</taxon>
        <taxon>Chordata</taxon>
        <taxon>Craniata</taxon>
        <taxon>Vertebrata</taxon>
        <taxon>Euteleostomi</taxon>
        <taxon>Actinopterygii</taxon>
        <taxon>Neopterygii</taxon>
        <taxon>Teleostei</taxon>
        <taxon>Neoteleostei</taxon>
        <taxon>Acanthomorphata</taxon>
        <taxon>Eupercaria</taxon>
        <taxon>Sciaenidae</taxon>
        <taxon>Larimichthys</taxon>
    </lineage>
</organism>
<gene>
    <name evidence="1" type="ORF">E3U43_015110</name>
</gene>
<evidence type="ECO:0000313" key="1">
    <source>
        <dbReference type="EMBL" id="TMS21137.1"/>
    </source>
</evidence>
<keyword evidence="2" id="KW-1185">Reference proteome</keyword>